<evidence type="ECO:0000256" key="1">
    <source>
        <dbReference type="SAM" id="MobiDB-lite"/>
    </source>
</evidence>
<feature type="compositionally biased region" description="Polar residues" evidence="1">
    <location>
        <begin position="757"/>
        <end position="766"/>
    </location>
</feature>
<reference evidence="2" key="2">
    <citation type="submission" date="2020-06" db="EMBL/GenBank/DDBJ databases">
        <authorList>
            <person name="Studholme D.J."/>
        </authorList>
    </citation>
    <scope>NUCLEOTIDE SEQUENCE</scope>
    <source>
        <strain evidence="2">NZFS 3630</strain>
    </source>
</reference>
<gene>
    <name evidence="2" type="ORF">JM18_007323</name>
</gene>
<protein>
    <recommendedName>
        <fullName evidence="4">FYVE-type domain-containing protein</fullName>
    </recommendedName>
</protein>
<proteinExistence type="predicted"/>
<reference evidence="2" key="1">
    <citation type="journal article" date="2015" name="Genom Data">
        <title>Genome sequences of six Phytophthora species associated with forests in New Zealand.</title>
        <authorList>
            <person name="Studholme D.J."/>
            <person name="McDougal R.L."/>
            <person name="Sambles C."/>
            <person name="Hansen E."/>
            <person name="Hardy G."/>
            <person name="Grant M."/>
            <person name="Ganley R.J."/>
            <person name="Williams N.M."/>
        </authorList>
    </citation>
    <scope>NUCLEOTIDE SEQUENCE</scope>
    <source>
        <strain evidence="2">NZFS 3630</strain>
    </source>
</reference>
<comment type="caution">
    <text evidence="2">The sequence shown here is derived from an EMBL/GenBank/DDBJ whole genome shotgun (WGS) entry which is preliminary data.</text>
</comment>
<dbReference type="PANTHER" id="PTHR13510:SF44">
    <property type="entry name" value="RABENOSYN-5"/>
    <property type="match status" value="1"/>
</dbReference>
<organism evidence="2 3">
    <name type="scientific">Phytophthora kernoviae</name>
    <dbReference type="NCBI Taxonomy" id="325452"/>
    <lineage>
        <taxon>Eukaryota</taxon>
        <taxon>Sar</taxon>
        <taxon>Stramenopiles</taxon>
        <taxon>Oomycota</taxon>
        <taxon>Peronosporomycetes</taxon>
        <taxon>Peronosporales</taxon>
        <taxon>Peronosporaceae</taxon>
        <taxon>Phytophthora</taxon>
    </lineage>
</organism>
<dbReference type="InterPro" id="IPR023393">
    <property type="entry name" value="START-like_dom_sf"/>
</dbReference>
<dbReference type="PANTHER" id="PTHR13510">
    <property type="entry name" value="FYVE-FINGER-CONTAINING RAB5 EFFECTOR PROTEIN RABENOSYN-5-RELATED"/>
    <property type="match status" value="1"/>
</dbReference>
<accession>A0A921V6W8</accession>
<feature type="region of interest" description="Disordered" evidence="1">
    <location>
        <begin position="738"/>
        <end position="766"/>
    </location>
</feature>
<dbReference type="InterPro" id="IPR052727">
    <property type="entry name" value="Rab4/Rab5_effector"/>
</dbReference>
<name>A0A921V6W8_9STRA</name>
<sequence length="766" mass="84728">MKGRFIVNPFQELNLTLNDRTQLEDLANSCISASFDLCQKYMASKRRVDLNHWKPLKEREKLKVYSERPEGVAAAIASGDEPTGSGLPMILCVGTMEGKLDDLMFGVISEDLETMRVKASYVDDFSGAAVLDSVVMPTIEDPFQSLVIKWMELDIPFHSTSLVKNRDYVYLEGTGFVQSAVGERFGYHLLHSVNFPQTHQLPGRVRGNLSIIGFWRQVGPNLMEMYATGVMDPVDAGLVRKLVIPNMANVFVSTLKYSYCGQMRKLAFMLDKAYAESKARGAPNKKHVCVTCSAPISGRKLGDFGKSNSTCKLCFGFVCHACKIVRKLSFVDPDLLLSQRKVTFCTACISSVTRVSSVDCARAQLLKAQKGAHNSLDIERTLSSDDSDHVQLKSLANSLIMSNLEKYTTYQDEKKNGVDPRRWKLCKERQKVKMYVERSGTGNGENITGNGLPLIWGIGTKEGKLDDLMYGLVSPTLEAMRVKASYVDDFSGAAVLDSIVEPSLEEPFQALIIKWMEVDIPFASTNLVKNRDYVYIDATGFIRWRNGERLAYHLMHSVNFPKTPNLPNRIRGNMSAIAFWRQVGSNTMELFGTAVMDPSGDMIKRVAVPSMAGVFICTLKYAYCGQMKKLLFMLDKAYAESKQHGAPNKKNVCVTCSAPIAGRRLGDFGKSNSTCKLCFGHVCHACKIVRKLSFVDPDLLLSQRKVTFCTQCISEATRMSAIDVARAQMLATGKVHNAPSDLQSSISSGGNGVHSDGISSSTVSDF</sequence>
<dbReference type="Proteomes" id="UP000792063">
    <property type="component" value="Unassembled WGS sequence"/>
</dbReference>
<dbReference type="EMBL" id="JPWU03000380">
    <property type="protein sequence ID" value="KAG2518170.1"/>
    <property type="molecule type" value="Genomic_DNA"/>
</dbReference>
<evidence type="ECO:0000313" key="3">
    <source>
        <dbReference type="Proteomes" id="UP000792063"/>
    </source>
</evidence>
<evidence type="ECO:0000313" key="2">
    <source>
        <dbReference type="EMBL" id="KAG2518170.1"/>
    </source>
</evidence>
<dbReference type="AlphaFoldDB" id="A0A921V6W8"/>
<dbReference type="Gene3D" id="3.30.530.20">
    <property type="match status" value="2"/>
</dbReference>
<evidence type="ECO:0008006" key="4">
    <source>
        <dbReference type="Google" id="ProtNLM"/>
    </source>
</evidence>